<dbReference type="CDD" id="cd01189">
    <property type="entry name" value="INT_ICEBs1_C_like"/>
    <property type="match status" value="1"/>
</dbReference>
<dbReference type="PANTHER" id="PTHR30349:SF91">
    <property type="entry name" value="INTA PROTEIN"/>
    <property type="match status" value="1"/>
</dbReference>
<dbReference type="RefSeq" id="WP_073537032.1">
    <property type="nucleotide sequence ID" value="NZ_CP018335.1"/>
</dbReference>
<dbReference type="GO" id="GO:0006310">
    <property type="term" value="P:DNA recombination"/>
    <property type="evidence" value="ECO:0007669"/>
    <property type="project" value="UniProtKB-KW"/>
</dbReference>
<dbReference type="PROSITE" id="PS51898">
    <property type="entry name" value="TYR_RECOMBINASE"/>
    <property type="match status" value="1"/>
</dbReference>
<evidence type="ECO:0000313" key="9">
    <source>
        <dbReference type="EMBL" id="APM37312.1"/>
    </source>
</evidence>
<gene>
    <name evidence="9" type="ORF">BS101_00295</name>
</gene>
<dbReference type="Gene3D" id="1.10.443.10">
    <property type="entry name" value="Intergrase catalytic core"/>
    <property type="match status" value="1"/>
</dbReference>
<dbReference type="InterPro" id="IPR011010">
    <property type="entry name" value="DNA_brk_join_enz"/>
</dbReference>
<evidence type="ECO:0000256" key="3">
    <source>
        <dbReference type="ARBA" id="ARBA00022908"/>
    </source>
</evidence>
<sequence length="385" mass="44716">MARKTNTKINGSEYYRVTAVVGRDGNGKVIRKQFYGKTKKEAEDKKDEYLNGIKNGLAVNFQDVGFGNLMHLWLFEVMKDQLKPSTFERYEGIYRNYIKNNNIYGVKICNLQSIQLQRYYNKLYKSGKSSNVIKNLNKLLREFLNYAVDEGYIAKNPCYRLSIPGKKDVQKREIQVFTDDEIIKFKDSLNNNRLKALFLLDLGTGLRQGELLALKWYNIDMDKMELHVKTSLKKVSMIESDNVRTYKTIEQTPKSQSSIRTVPIPSKLIPALKRHKIQQKEEKLLAGDSYIDNNYVFATSTGGTIDSRNLIRAYSRALKKANIPYRNFHCLRHTYATKLFERNNRLETVQRLLGHSRSSITADIYTHVMPKQKMDTVETLNDLFV</sequence>
<dbReference type="Pfam" id="PF14659">
    <property type="entry name" value="Phage_int_SAM_3"/>
    <property type="match status" value="1"/>
</dbReference>
<keyword evidence="4 6" id="KW-0238">DNA-binding</keyword>
<dbReference type="InterPro" id="IPR002104">
    <property type="entry name" value="Integrase_catalytic"/>
</dbReference>
<comment type="similarity">
    <text evidence="2">Belongs to the 'phage' integrase family.</text>
</comment>
<name>A0A1L5F2Y8_CLOKL</name>
<dbReference type="Gene3D" id="1.10.150.130">
    <property type="match status" value="1"/>
</dbReference>
<feature type="domain" description="Core-binding (CB)" evidence="8">
    <location>
        <begin position="64"/>
        <end position="148"/>
    </location>
</feature>
<dbReference type="GO" id="GO:0003677">
    <property type="term" value="F:DNA binding"/>
    <property type="evidence" value="ECO:0007669"/>
    <property type="project" value="UniProtKB-UniRule"/>
</dbReference>
<protein>
    <submittedName>
        <fullName evidence="9">Recombinase XerC</fullName>
    </submittedName>
</protein>
<dbReference type="SUPFAM" id="SSF56349">
    <property type="entry name" value="DNA breaking-rejoining enzymes"/>
    <property type="match status" value="1"/>
</dbReference>
<keyword evidence="3" id="KW-0229">DNA integration</keyword>
<dbReference type="GO" id="GO:0015074">
    <property type="term" value="P:DNA integration"/>
    <property type="evidence" value="ECO:0007669"/>
    <property type="project" value="UniProtKB-KW"/>
</dbReference>
<evidence type="ECO:0000256" key="4">
    <source>
        <dbReference type="ARBA" id="ARBA00023125"/>
    </source>
</evidence>
<dbReference type="PANTHER" id="PTHR30349">
    <property type="entry name" value="PHAGE INTEGRASE-RELATED"/>
    <property type="match status" value="1"/>
</dbReference>
<accession>A0A1L5F2Y8</accession>
<dbReference type="InterPro" id="IPR010998">
    <property type="entry name" value="Integrase_recombinase_N"/>
</dbReference>
<dbReference type="InterPro" id="IPR013762">
    <property type="entry name" value="Integrase-like_cat_sf"/>
</dbReference>
<dbReference type="EMBL" id="CP018335">
    <property type="protein sequence ID" value="APM37312.1"/>
    <property type="molecule type" value="Genomic_DNA"/>
</dbReference>
<dbReference type="InterPro" id="IPR044068">
    <property type="entry name" value="CB"/>
</dbReference>
<evidence type="ECO:0000313" key="10">
    <source>
        <dbReference type="Proteomes" id="UP000184604"/>
    </source>
</evidence>
<dbReference type="InterPro" id="IPR004107">
    <property type="entry name" value="Integrase_SAM-like_N"/>
</dbReference>
<dbReference type="PROSITE" id="PS51900">
    <property type="entry name" value="CB"/>
    <property type="match status" value="1"/>
</dbReference>
<dbReference type="InterPro" id="IPR050090">
    <property type="entry name" value="Tyrosine_recombinase_XerCD"/>
</dbReference>
<organism evidence="9 10">
    <name type="scientific">Clostridium kluyveri</name>
    <dbReference type="NCBI Taxonomy" id="1534"/>
    <lineage>
        <taxon>Bacteria</taxon>
        <taxon>Bacillati</taxon>
        <taxon>Bacillota</taxon>
        <taxon>Clostridia</taxon>
        <taxon>Eubacteriales</taxon>
        <taxon>Clostridiaceae</taxon>
        <taxon>Clostridium</taxon>
    </lineage>
</organism>
<reference evidence="9 10" key="1">
    <citation type="submission" date="2016-12" db="EMBL/GenBank/DDBJ databases">
        <title>Complete genome sequence of Clostridium kluyveri JZZ isolated from the pit mud of a Chinese flavor liquor-making factory.</title>
        <authorList>
            <person name="Wang Y."/>
        </authorList>
    </citation>
    <scope>NUCLEOTIDE SEQUENCE [LARGE SCALE GENOMIC DNA]</scope>
    <source>
        <strain evidence="9 10">JZZ</strain>
    </source>
</reference>
<evidence type="ECO:0000256" key="5">
    <source>
        <dbReference type="ARBA" id="ARBA00023172"/>
    </source>
</evidence>
<feature type="domain" description="Tyr recombinase" evidence="7">
    <location>
        <begin position="172"/>
        <end position="378"/>
    </location>
</feature>
<dbReference type="OrthoDB" id="9785687at2"/>
<comment type="function">
    <text evidence="1">Site-specific tyrosine recombinase, which acts by catalyzing the cutting and rejoining of the recombining DNA molecules.</text>
</comment>
<keyword evidence="5" id="KW-0233">DNA recombination</keyword>
<evidence type="ECO:0000259" key="7">
    <source>
        <dbReference type="PROSITE" id="PS51898"/>
    </source>
</evidence>
<dbReference type="Proteomes" id="UP000184604">
    <property type="component" value="Chromosome"/>
</dbReference>
<proteinExistence type="inferred from homology"/>
<evidence type="ECO:0000256" key="2">
    <source>
        <dbReference type="ARBA" id="ARBA00008857"/>
    </source>
</evidence>
<evidence type="ECO:0000256" key="1">
    <source>
        <dbReference type="ARBA" id="ARBA00003283"/>
    </source>
</evidence>
<dbReference type="Pfam" id="PF00589">
    <property type="entry name" value="Phage_integrase"/>
    <property type="match status" value="1"/>
</dbReference>
<evidence type="ECO:0000256" key="6">
    <source>
        <dbReference type="PROSITE-ProRule" id="PRU01248"/>
    </source>
</evidence>
<dbReference type="AlphaFoldDB" id="A0A1L5F2Y8"/>
<evidence type="ECO:0000259" key="8">
    <source>
        <dbReference type="PROSITE" id="PS51900"/>
    </source>
</evidence>